<evidence type="ECO:0000313" key="2">
    <source>
        <dbReference type="Proteomes" id="UP000697472"/>
    </source>
</evidence>
<sequence>MSSEQQERLAIQYAERAALFTLRSFIKLLEWSVKYGLAQDSAYKIGVQKLEELLQSPYAIEQINLSQDLQDKPIDIEKLQEELTKEGFPIAVAWQGDSLYFYSKDKSLLDKHLEGLLKHFMEQPDKLKELSLDKSLDQEIQEAKEQVKVKDNLSVKEREMVL</sequence>
<comment type="caution">
    <text evidence="1">The sequence shown here is derived from an EMBL/GenBank/DDBJ whole genome shotgun (WGS) entry which is preliminary data.</text>
</comment>
<accession>A0ABS2PQ14</accession>
<organism evidence="1 2">
    <name type="scientific">Streptococcus loxodontisalivarius</name>
    <dbReference type="NCBI Taxonomy" id="1349415"/>
    <lineage>
        <taxon>Bacteria</taxon>
        <taxon>Bacillati</taxon>
        <taxon>Bacillota</taxon>
        <taxon>Bacilli</taxon>
        <taxon>Lactobacillales</taxon>
        <taxon>Streptococcaceae</taxon>
        <taxon>Streptococcus</taxon>
    </lineage>
</organism>
<gene>
    <name evidence="1" type="ORF">JOC28_000330</name>
</gene>
<keyword evidence="2" id="KW-1185">Reference proteome</keyword>
<name>A0ABS2PQ14_9STRE</name>
<dbReference type="EMBL" id="JAFBEH010000004">
    <property type="protein sequence ID" value="MBM7642038.1"/>
    <property type="molecule type" value="Genomic_DNA"/>
</dbReference>
<evidence type="ECO:0008006" key="3">
    <source>
        <dbReference type="Google" id="ProtNLM"/>
    </source>
</evidence>
<evidence type="ECO:0000313" key="1">
    <source>
        <dbReference type="EMBL" id="MBM7642038.1"/>
    </source>
</evidence>
<protein>
    <recommendedName>
        <fullName evidence="3">Integrative and conjugative element protein</fullName>
    </recommendedName>
</protein>
<reference evidence="1 2" key="1">
    <citation type="submission" date="2021-01" db="EMBL/GenBank/DDBJ databases">
        <title>Genomic Encyclopedia of Type Strains, Phase IV (KMG-IV): sequencing the most valuable type-strain genomes for metagenomic binning, comparative biology and taxonomic classification.</title>
        <authorList>
            <person name="Goeker M."/>
        </authorList>
    </citation>
    <scope>NUCLEOTIDE SEQUENCE [LARGE SCALE GENOMIC DNA]</scope>
    <source>
        <strain evidence="1 2">DSM 27382</strain>
    </source>
</reference>
<dbReference type="Proteomes" id="UP000697472">
    <property type="component" value="Unassembled WGS sequence"/>
</dbReference>
<dbReference type="RefSeq" id="WP_205008904.1">
    <property type="nucleotide sequence ID" value="NZ_JAFBEH010000004.1"/>
</dbReference>
<proteinExistence type="predicted"/>